<evidence type="ECO:0000256" key="1">
    <source>
        <dbReference type="ARBA" id="ARBA00004496"/>
    </source>
</evidence>
<comment type="similarity">
    <text evidence="6">Belongs to the TRAFAC class myosin-kinesin ATPase superfamily. Kinesin family.</text>
</comment>
<feature type="compositionally biased region" description="Pro residues" evidence="8">
    <location>
        <begin position="2219"/>
        <end position="2244"/>
    </location>
</feature>
<feature type="domain" description="Kinesin motor" evidence="9">
    <location>
        <begin position="1"/>
        <end position="360"/>
    </location>
</feature>
<sequence length="2642" mass="301941">MGTLRIRPLTSEDLANLPTRFQKSVLSTTPYAQNQVIVSNDKNDKKQTFNYDYVFGPESTQKDVYDNAVFQLTDKFLEGYNVTILAYGQTSSGKTFTMGTSDNGLIEPESKGIIPRSISTLFSSMQSDQYKTRKFSMKVSFIEIYNEDLIDLFCEGEEESRPQVLIREDLKGNILWSGLQEIKVNNVEEVMEHLTRGSLNRQTGATDMNAQSSRSHAIFSVTLEQQKFASKSGSIPPPTDSQQKSDDGECISITSKFHFVDLAGSERLKRTSAIGERVKEGISINSGLLALGNVISALGDPNKAKHTTHIPYRDSKLTRLLQDSLGGNAQTLMIACVSPAEYNLSETVNTLKYANRARNIKNNATVNAIEIASGIVSSNGTSTNGTSSGTTTPGINGRETPQRYINGRETPQRYIRSESPNDTRRSSNTSNIPIISQQQVVQNKDVKALEEQLLQLKRSYSELSQRYAKTSAELAMHQDNTDGLNTDATTEQLSKKPLSVINELDEKNYKNYASFQEAVEPVIEEYEKSISSLESQLARSKAALLHSDSLLKEYERKLDFVEQSNEQSKIQINDLKNKVAKLVERESISEHYIKELETKFEKLSSEQMQDQNLISELKSQIVQMRANHPNSEGYIKDLENRLSISENKTTQLVETVIKLEERLHQREAECHQLDEILKRVDIDDEKKILLNELDDREERILHLEQKVESLLQELEELRNHEGNPSRSHDDFELSLTSKDIPFASPSITLGVNNDPMKYSSLESKFLDLQKEHENILQEFEDIKSKYHSCLLEIQGLQNQLAEEKAIHPEMIDDFKSTPTTPFSPRSPDLNAFRLSLPPTTSLNKSSNFNNLATSKLSFHRKTRSLTMDIYGSGEKDDAHLALIQRLRDELQQLSSLHEDKDQGLIAIKQEFARIEMNYRENLELVVELREEIKRRDAFVQIEVMSAITSETEGASSYYSVNTSEADSFEIVQRLREEVEQLKEEQKLAMESLSERQTLSLKEGNEVLRIESSIREFQEELRHSLDNNEDERVIELRSRIKELEQELIKAKEVRRQEHISETALHLEDGFNPSESGENIDLSKESEGYSNNKEILALKQRIDKLQSDIESKNRTIAALLLPTAEQQNIIKKIEAELQEVREVQRQVMKDKNNQLGTITDKEKTDNDTIKTLEARVKELEVQLTKAKEAQHIPTPRNSFLHAADPTNRTVCKLQDKLSDLQKELSRKSETEQNLKTEMELVSTMQSKLETLKNDTKRKYDLIESLKRDLVDKGMLQQKLHEKEAEVNILQTQLSTVRKRGSEMQHQIEVIQSQLQSEKTLDGNLNLHTELENVQKELKEVKENDNLTVDRLRILNAEELKLQQDLQRLRQDDIVQKERINVLESRLAQDLEVGEELVSLRAELAITKETEATQKLQISKLENTLKDYEAEISEHKQKSESFEIGLKQIQEDTIANTKDELAKFKETESQLRSTIQELETKLAKANKENELVQMIKDEIKLLKELDIEQKSKIEQLQYQLEETQSTKNLATKELKSMKEDFVAQKEHVMTLEGELKDVRVELIKANEQHSNNIKEHEQFSILLNTTKKKRDEEERKIRSLESEVERLKATGDADEKDILNLNTELSNSKMNIEAQNKRLFEIESQMNLIEKERGQHLENVKELSEILGTKEFEKKEAVVALENKVSDLQSQLEQAKKSSKVDQETIASLGEKLASISFQLNDEKESDERRVQMIKNLEIELNEANALLSEKEQSLSDKNSKCAELEAIIEKIRTDLKNLNASEAAKYDQINQLKSGIEQAKSYESQQTELILCLESQLQKAEEQNDDYSSQLAEANSEIDTLKEKCVSLQNKINEVHHDSLLKKFSNIDEGLTKELKEVLEEVHAQQERADALLKETNKLKSEKNNHIIINADLAQQIERLQRDLESLAEEYAEAVTKQEDTEALMKDQKIRISELETALEIAKNSQSLGVNSNPSLTKLAAANESLRQTNDDLNKKITEAEHRVSTLSLRLKTLENELKRTDNDSSVDVLKAKIKGLEIEYEGLKLSNETLLEERINLDQRIEHLVQQLQTSGQDGNKTAVHLTELNLKILSIEKEMSQEKLKAKENTSEMQKEITRLIESNEQLEHELNVSKHPLTDTIGDNGDSLDSGCTYKLCQEESTISQQNNLIKVLQDKINALEKQAEVRSSTPIAELDAVGGYRTSSPTNELRKCAARDGSPKATPPTPPPNQPLPPPPPPPKSPLPPRPESRNGSNTPTLDLTMEVQKLNKRIAKMEGENLESRQLVDSLEAILNDSESNLRVANQQLQILQREKSGLMNQMKSLQMQLEETETQYERTKTSIQQEKKVIENVLLEERKAKEQAEKARRQLENQSLGERIILNVGGVKYETYRSTLTAYPTTLLGIMFQERNKALLHPTNGNEYFIDRDGKLFRYILQFYRKNKIVWPEPGSEYFSREELEEEFDYFQIPQTPHFQNDNVLSPTSSTKISPIAKLVSNKLDNFILILKQSIIEICTTLSEINVENFNIIFTITFSQETSISNGITSLNLKPKPMNNHDNLSKILLKWLSPFGKIGYFLLDKFGEEIGEYLHQNIPEVSWELNHKIYGPRERFYDIILSINYQFNRDNVLKNSELNGIFTNNDADEF</sequence>
<accession>A0A9W4SJX8</accession>
<dbReference type="Gene3D" id="3.30.710.10">
    <property type="entry name" value="Potassium Channel Kv1.1, Chain A"/>
    <property type="match status" value="1"/>
</dbReference>
<comment type="caution">
    <text evidence="10">The sequence shown here is derived from an EMBL/GenBank/DDBJ whole genome shotgun (WGS) entry which is preliminary data.</text>
</comment>
<evidence type="ECO:0000256" key="3">
    <source>
        <dbReference type="ARBA" id="ARBA00022741"/>
    </source>
</evidence>
<dbReference type="Proteomes" id="UP001153678">
    <property type="component" value="Unassembled WGS sequence"/>
</dbReference>
<feature type="coiled-coil region" evidence="7">
    <location>
        <begin position="686"/>
        <end position="720"/>
    </location>
</feature>
<evidence type="ECO:0000256" key="4">
    <source>
        <dbReference type="ARBA" id="ARBA00022840"/>
    </source>
</evidence>
<evidence type="ECO:0000259" key="9">
    <source>
        <dbReference type="PROSITE" id="PS50067"/>
    </source>
</evidence>
<dbReference type="Gene3D" id="3.40.850.10">
    <property type="entry name" value="Kinesin motor domain"/>
    <property type="match status" value="1"/>
</dbReference>
<dbReference type="GO" id="GO:0051260">
    <property type="term" value="P:protein homooligomerization"/>
    <property type="evidence" value="ECO:0007669"/>
    <property type="project" value="InterPro"/>
</dbReference>
<name>A0A9W4SJX8_9GLOM</name>
<reference evidence="10" key="1">
    <citation type="submission" date="2022-08" db="EMBL/GenBank/DDBJ databases">
        <authorList>
            <person name="Kallberg Y."/>
            <person name="Tangrot J."/>
            <person name="Rosling A."/>
        </authorList>
    </citation>
    <scope>NUCLEOTIDE SEQUENCE</scope>
    <source>
        <strain evidence="10">Wild A</strain>
    </source>
</reference>
<dbReference type="GO" id="GO:0051231">
    <property type="term" value="P:spindle elongation"/>
    <property type="evidence" value="ECO:0007669"/>
    <property type="project" value="TreeGrafter"/>
</dbReference>
<dbReference type="PANTHER" id="PTHR47969">
    <property type="entry name" value="CHROMOSOME-ASSOCIATED KINESIN KIF4A-RELATED"/>
    <property type="match status" value="1"/>
</dbReference>
<dbReference type="EMBL" id="CAMKVN010000863">
    <property type="protein sequence ID" value="CAI2171812.1"/>
    <property type="molecule type" value="Genomic_DNA"/>
</dbReference>
<feature type="compositionally biased region" description="Low complexity" evidence="8">
    <location>
        <begin position="377"/>
        <end position="397"/>
    </location>
</feature>
<dbReference type="GO" id="GO:0007018">
    <property type="term" value="P:microtubule-based movement"/>
    <property type="evidence" value="ECO:0007669"/>
    <property type="project" value="InterPro"/>
</dbReference>
<dbReference type="InterPro" id="IPR000210">
    <property type="entry name" value="BTB/POZ_dom"/>
</dbReference>
<evidence type="ECO:0000256" key="2">
    <source>
        <dbReference type="ARBA" id="ARBA00022490"/>
    </source>
</evidence>
<evidence type="ECO:0000313" key="11">
    <source>
        <dbReference type="Proteomes" id="UP001153678"/>
    </source>
</evidence>
<feature type="coiled-coil region" evidence="7">
    <location>
        <begin position="446"/>
        <end position="480"/>
    </location>
</feature>
<evidence type="ECO:0000256" key="5">
    <source>
        <dbReference type="ARBA" id="ARBA00023054"/>
    </source>
</evidence>
<feature type="region of interest" description="Disordered" evidence="8">
    <location>
        <begin position="377"/>
        <end position="436"/>
    </location>
</feature>
<dbReference type="SUPFAM" id="SSF52540">
    <property type="entry name" value="P-loop containing nucleoside triphosphate hydrolases"/>
    <property type="match status" value="1"/>
</dbReference>
<dbReference type="PROSITE" id="PS00411">
    <property type="entry name" value="KINESIN_MOTOR_1"/>
    <property type="match status" value="1"/>
</dbReference>
<dbReference type="Pfam" id="PF02214">
    <property type="entry name" value="BTB_2"/>
    <property type="match status" value="1"/>
</dbReference>
<evidence type="ECO:0000256" key="6">
    <source>
        <dbReference type="PROSITE-ProRule" id="PRU00283"/>
    </source>
</evidence>
<dbReference type="CDD" id="cd01372">
    <property type="entry name" value="KISc_KIF4"/>
    <property type="match status" value="1"/>
</dbReference>
<keyword evidence="11" id="KW-1185">Reference proteome</keyword>
<dbReference type="InterPro" id="IPR003131">
    <property type="entry name" value="T1-type_BTB"/>
</dbReference>
<dbReference type="GO" id="GO:0005737">
    <property type="term" value="C:cytoplasm"/>
    <property type="evidence" value="ECO:0007669"/>
    <property type="project" value="UniProtKB-SubCell"/>
</dbReference>
<organism evidence="10 11">
    <name type="scientific">Funneliformis geosporum</name>
    <dbReference type="NCBI Taxonomy" id="1117311"/>
    <lineage>
        <taxon>Eukaryota</taxon>
        <taxon>Fungi</taxon>
        <taxon>Fungi incertae sedis</taxon>
        <taxon>Mucoromycota</taxon>
        <taxon>Glomeromycotina</taxon>
        <taxon>Glomeromycetes</taxon>
        <taxon>Glomerales</taxon>
        <taxon>Glomeraceae</taxon>
        <taxon>Funneliformis</taxon>
    </lineage>
</organism>
<dbReference type="InterPro" id="IPR019821">
    <property type="entry name" value="Kinesin_motor_CS"/>
</dbReference>
<comment type="subcellular location">
    <subcellularLocation>
        <location evidence="1">Cytoplasm</location>
    </subcellularLocation>
</comment>
<dbReference type="PRINTS" id="PR00380">
    <property type="entry name" value="KINESINHEAVY"/>
</dbReference>
<dbReference type="Pfam" id="PF00225">
    <property type="entry name" value="Kinesin"/>
    <property type="match status" value="1"/>
</dbReference>
<dbReference type="GO" id="GO:0003777">
    <property type="term" value="F:microtubule motor activity"/>
    <property type="evidence" value="ECO:0007669"/>
    <property type="project" value="InterPro"/>
</dbReference>
<gene>
    <name evidence="10" type="ORF">FWILDA_LOCUS5266</name>
</gene>
<dbReference type="InterPro" id="IPR027417">
    <property type="entry name" value="P-loop_NTPase"/>
</dbReference>
<dbReference type="OrthoDB" id="3176171at2759"/>
<dbReference type="SMART" id="SM00129">
    <property type="entry name" value="KISc"/>
    <property type="match status" value="1"/>
</dbReference>
<keyword evidence="2" id="KW-0963">Cytoplasm</keyword>
<dbReference type="InterPro" id="IPR027640">
    <property type="entry name" value="Kinesin-like_fam"/>
</dbReference>
<dbReference type="InterPro" id="IPR001752">
    <property type="entry name" value="Kinesin_motor_dom"/>
</dbReference>
<keyword evidence="4 6" id="KW-0067">ATP-binding</keyword>
<keyword evidence="3 6" id="KW-0547">Nucleotide-binding</keyword>
<feature type="coiled-coil region" evidence="7">
    <location>
        <begin position="1093"/>
        <end position="1187"/>
    </location>
</feature>
<feature type="coiled-coil region" evidence="7">
    <location>
        <begin position="964"/>
        <end position="995"/>
    </location>
</feature>
<feature type="coiled-coil region" evidence="7">
    <location>
        <begin position="1025"/>
        <end position="1059"/>
    </location>
</feature>
<evidence type="ECO:0000256" key="8">
    <source>
        <dbReference type="SAM" id="MobiDB-lite"/>
    </source>
</evidence>
<feature type="compositionally biased region" description="Basic and acidic residues" evidence="8">
    <location>
        <begin position="415"/>
        <end position="425"/>
    </location>
</feature>
<feature type="coiled-coil region" evidence="7">
    <location>
        <begin position="1270"/>
        <end position="1297"/>
    </location>
</feature>
<evidence type="ECO:0000256" key="7">
    <source>
        <dbReference type="SAM" id="Coils"/>
    </source>
</evidence>
<feature type="coiled-coil region" evidence="7">
    <location>
        <begin position="523"/>
        <end position="655"/>
    </location>
</feature>
<dbReference type="PANTHER" id="PTHR47969:SF15">
    <property type="entry name" value="CHROMOSOME-ASSOCIATED KINESIN KIF4A-RELATED"/>
    <property type="match status" value="1"/>
</dbReference>
<feature type="compositionally biased region" description="Polar residues" evidence="8">
    <location>
        <begin position="426"/>
        <end position="436"/>
    </location>
</feature>
<feature type="coiled-coil region" evidence="7">
    <location>
        <begin position="1321"/>
        <end position="1369"/>
    </location>
</feature>
<dbReference type="InterPro" id="IPR011333">
    <property type="entry name" value="SKP1/BTB/POZ_sf"/>
</dbReference>
<dbReference type="PROSITE" id="PS50067">
    <property type="entry name" value="KINESIN_MOTOR_2"/>
    <property type="match status" value="1"/>
</dbReference>
<keyword evidence="5 7" id="KW-0175">Coiled coil</keyword>
<feature type="coiled-coil region" evidence="7">
    <location>
        <begin position="1408"/>
        <end position="1649"/>
    </location>
</feature>
<dbReference type="GO" id="GO:0005524">
    <property type="term" value="F:ATP binding"/>
    <property type="evidence" value="ECO:0007669"/>
    <property type="project" value="UniProtKB-UniRule"/>
</dbReference>
<dbReference type="GO" id="GO:0008017">
    <property type="term" value="F:microtubule binding"/>
    <property type="evidence" value="ECO:0007669"/>
    <property type="project" value="InterPro"/>
</dbReference>
<dbReference type="InterPro" id="IPR036961">
    <property type="entry name" value="Kinesin_motor_dom_sf"/>
</dbReference>
<feature type="binding site" evidence="6">
    <location>
        <begin position="88"/>
        <end position="95"/>
    </location>
    <ligand>
        <name>ATP</name>
        <dbReference type="ChEBI" id="CHEBI:30616"/>
    </ligand>
</feature>
<dbReference type="GO" id="GO:0007052">
    <property type="term" value="P:mitotic spindle organization"/>
    <property type="evidence" value="ECO:0007669"/>
    <property type="project" value="TreeGrafter"/>
</dbReference>
<dbReference type="SUPFAM" id="SSF54695">
    <property type="entry name" value="POZ domain"/>
    <property type="match status" value="1"/>
</dbReference>
<evidence type="ECO:0000313" key="10">
    <source>
        <dbReference type="EMBL" id="CAI2171812.1"/>
    </source>
</evidence>
<feature type="compositionally biased region" description="Basic and acidic residues" evidence="8">
    <location>
        <begin position="2206"/>
        <end position="2216"/>
    </location>
</feature>
<dbReference type="GO" id="GO:0005875">
    <property type="term" value="C:microtubule associated complex"/>
    <property type="evidence" value="ECO:0007669"/>
    <property type="project" value="TreeGrafter"/>
</dbReference>
<keyword evidence="6" id="KW-0505">Motor protein</keyword>
<feature type="region of interest" description="Disordered" evidence="8">
    <location>
        <begin position="2194"/>
        <end position="2258"/>
    </location>
</feature>
<proteinExistence type="inferred from homology"/>
<protein>
    <submittedName>
        <fullName evidence="10">16220_t:CDS:1</fullName>
    </submittedName>
</protein>
<dbReference type="SMART" id="SM00225">
    <property type="entry name" value="BTB"/>
    <property type="match status" value="1"/>
</dbReference>
<dbReference type="SUPFAM" id="SSF57997">
    <property type="entry name" value="Tropomyosin"/>
    <property type="match status" value="1"/>
</dbReference>
<feature type="coiled-coil region" evidence="7">
    <location>
        <begin position="1731"/>
        <end position="2126"/>
    </location>
</feature>